<dbReference type="CDD" id="cd04301">
    <property type="entry name" value="NAT_SF"/>
    <property type="match status" value="1"/>
</dbReference>
<evidence type="ECO:0000313" key="2">
    <source>
        <dbReference type="EMBL" id="MBD7970122.1"/>
    </source>
</evidence>
<evidence type="ECO:0000313" key="3">
    <source>
        <dbReference type="Proteomes" id="UP000608071"/>
    </source>
</evidence>
<dbReference type="PANTHER" id="PTHR43792">
    <property type="entry name" value="GNAT FAMILY, PUTATIVE (AFU_ORTHOLOGUE AFUA_3G00765)-RELATED-RELATED"/>
    <property type="match status" value="1"/>
</dbReference>
<dbReference type="Proteomes" id="UP000608071">
    <property type="component" value="Unassembled WGS sequence"/>
</dbReference>
<evidence type="ECO:0000259" key="1">
    <source>
        <dbReference type="PROSITE" id="PS51186"/>
    </source>
</evidence>
<accession>A0ABR8T354</accession>
<dbReference type="Gene3D" id="3.40.630.30">
    <property type="match status" value="1"/>
</dbReference>
<dbReference type="InterPro" id="IPR000182">
    <property type="entry name" value="GNAT_dom"/>
</dbReference>
<gene>
    <name evidence="2" type="ORF">H9647_18835</name>
</gene>
<comment type="caution">
    <text evidence="2">The sequence shown here is derived from an EMBL/GenBank/DDBJ whole genome shotgun (WGS) entry which is preliminary data.</text>
</comment>
<protein>
    <submittedName>
        <fullName evidence="2">GNAT family N-acetyltransferase</fullName>
    </submittedName>
</protein>
<name>A0ABR8T354_9BACL</name>
<dbReference type="InterPro" id="IPR016181">
    <property type="entry name" value="Acyl_CoA_acyltransferase"/>
</dbReference>
<organism evidence="2 3">
    <name type="scientific">Paenibacillus gallinarum</name>
    <dbReference type="NCBI Taxonomy" id="2762232"/>
    <lineage>
        <taxon>Bacteria</taxon>
        <taxon>Bacillati</taxon>
        <taxon>Bacillota</taxon>
        <taxon>Bacilli</taxon>
        <taxon>Bacillales</taxon>
        <taxon>Paenibacillaceae</taxon>
        <taxon>Paenibacillus</taxon>
    </lineage>
</organism>
<reference evidence="2 3" key="1">
    <citation type="submission" date="2020-08" db="EMBL/GenBank/DDBJ databases">
        <title>A Genomic Blueprint of the Chicken Gut Microbiome.</title>
        <authorList>
            <person name="Gilroy R."/>
            <person name="Ravi A."/>
            <person name="Getino M."/>
            <person name="Pursley I."/>
            <person name="Horton D.L."/>
            <person name="Alikhan N.-F."/>
            <person name="Baker D."/>
            <person name="Gharbi K."/>
            <person name="Hall N."/>
            <person name="Watson M."/>
            <person name="Adriaenssens E.M."/>
            <person name="Foster-Nyarko E."/>
            <person name="Jarju S."/>
            <person name="Secka A."/>
            <person name="Antonio M."/>
            <person name="Oren A."/>
            <person name="Chaudhuri R."/>
            <person name="La Ragione R.M."/>
            <person name="Hildebrand F."/>
            <person name="Pallen M.J."/>
        </authorList>
    </citation>
    <scope>NUCLEOTIDE SEQUENCE [LARGE SCALE GENOMIC DNA]</scope>
    <source>
        <strain evidence="2 3">Sa2BVA9</strain>
    </source>
</reference>
<dbReference type="InterPro" id="IPR051531">
    <property type="entry name" value="N-acetyltransferase"/>
</dbReference>
<dbReference type="SUPFAM" id="SSF55729">
    <property type="entry name" value="Acyl-CoA N-acyltransferases (Nat)"/>
    <property type="match status" value="1"/>
</dbReference>
<dbReference type="Pfam" id="PF13302">
    <property type="entry name" value="Acetyltransf_3"/>
    <property type="match status" value="1"/>
</dbReference>
<proteinExistence type="predicted"/>
<dbReference type="EMBL" id="JACSQL010000010">
    <property type="protein sequence ID" value="MBD7970122.1"/>
    <property type="molecule type" value="Genomic_DNA"/>
</dbReference>
<sequence length="197" mass="22894">MVNNKEENMDPIFDSFPILKSDMLVLKKVEEEHVDELFEIYSNDVIFKYCGILPKHNKDTVRKMIGHFERDFNKQTRVKWGIFAADQQDRLIGIMEMFDLNQKVNMVTIGYFLAEAYWGRGYATEAVRLVLEFLFLHAGINRVQADVMPQNEVSKKVLLKNGFMKEGTLRQAALWSGKGVVDREVFGILKEEYCLSK</sequence>
<dbReference type="PANTHER" id="PTHR43792:SF9">
    <property type="entry name" value="RIBOSOMAL-PROTEIN-ALANINE ACETYLTRANSFERASE"/>
    <property type="match status" value="1"/>
</dbReference>
<keyword evidence="3" id="KW-1185">Reference proteome</keyword>
<feature type="domain" description="N-acetyltransferase" evidence="1">
    <location>
        <begin position="24"/>
        <end position="197"/>
    </location>
</feature>
<dbReference type="PROSITE" id="PS51186">
    <property type="entry name" value="GNAT"/>
    <property type="match status" value="1"/>
</dbReference>